<comment type="catalytic activity">
    <reaction evidence="16 17 19">
        <text>(6S)-NADPHX + ADP = AMP + phosphate + NADPH + H(+)</text>
        <dbReference type="Rhea" id="RHEA:32235"/>
        <dbReference type="ChEBI" id="CHEBI:15378"/>
        <dbReference type="ChEBI" id="CHEBI:43474"/>
        <dbReference type="ChEBI" id="CHEBI:57783"/>
        <dbReference type="ChEBI" id="CHEBI:64076"/>
        <dbReference type="ChEBI" id="CHEBI:456215"/>
        <dbReference type="ChEBI" id="CHEBI:456216"/>
        <dbReference type="EC" id="4.2.1.136"/>
    </reaction>
</comment>
<feature type="binding site" evidence="18">
    <location>
        <begin position="120"/>
        <end position="126"/>
    </location>
    <ligand>
        <name>(6S)-NADPHX</name>
        <dbReference type="ChEBI" id="CHEBI:64076"/>
    </ligand>
</feature>
<dbReference type="AlphaFoldDB" id="A0A2S9Q6Z7"/>
<comment type="similarity">
    <text evidence="17">Belongs to the NnrD/CARKD family.</text>
</comment>
<name>A0A2S9Q6Z7_9HYPH</name>
<feature type="binding site" evidence="17">
    <location>
        <position position="251"/>
    </location>
    <ligand>
        <name>(6S)-NADPHX</name>
        <dbReference type="ChEBI" id="CHEBI:64076"/>
    </ligand>
</feature>
<evidence type="ECO:0000256" key="10">
    <source>
        <dbReference type="ARBA" id="ARBA00023027"/>
    </source>
</evidence>
<feature type="domain" description="YjeF C-terminal" evidence="21">
    <location>
        <begin position="216"/>
        <end position="488"/>
    </location>
</feature>
<evidence type="ECO:0000256" key="13">
    <source>
        <dbReference type="ARBA" id="ARBA00023268"/>
    </source>
</evidence>
<dbReference type="SUPFAM" id="SSF53613">
    <property type="entry name" value="Ribokinase-like"/>
    <property type="match status" value="1"/>
</dbReference>
<comment type="function">
    <text evidence="14 19">Bifunctional enzyme that catalyzes the epimerization of the S- and R-forms of NAD(P)HX and the dehydration of the S-form of NAD(P)HX at the expense of ADP, which is converted to AMP. This allows the repair of both epimers of NAD(P)HX, a damaged form of NAD(P)H that is a result of enzymatic or heat-dependent hydration.</text>
</comment>
<comment type="cofactor">
    <cofactor evidence="17">
        <name>Mg(2+)</name>
        <dbReference type="ChEBI" id="CHEBI:18420"/>
    </cofactor>
</comment>
<gene>
    <name evidence="18" type="primary">nnrE</name>
    <name evidence="17" type="synonym">nnrD</name>
    <name evidence="23" type="ORF">C5L14_24055</name>
</gene>
<protein>
    <recommendedName>
        <fullName evidence="19">Bifunctional NAD(P)H-hydrate repair enzyme</fullName>
    </recommendedName>
    <alternativeName>
        <fullName evidence="19">Nicotinamide nucleotide repair protein</fullName>
    </alternativeName>
    <domain>
        <recommendedName>
            <fullName evidence="19">ADP-dependent (S)-NAD(P)H-hydrate dehydratase</fullName>
            <ecNumber evidence="19">4.2.1.136</ecNumber>
        </recommendedName>
        <alternativeName>
            <fullName evidence="19">ADP-dependent NAD(P)HX dehydratase</fullName>
        </alternativeName>
    </domain>
    <domain>
        <recommendedName>
            <fullName evidence="19">NAD(P)H-hydrate epimerase</fullName>
            <ecNumber evidence="19">5.1.99.6</ecNumber>
        </recommendedName>
    </domain>
</protein>
<evidence type="ECO:0000256" key="3">
    <source>
        <dbReference type="ARBA" id="ARBA00006001"/>
    </source>
</evidence>
<comment type="caution">
    <text evidence="17">Lacks conserved residue(s) required for the propagation of feature annotation.</text>
</comment>
<dbReference type="Pfam" id="PF01256">
    <property type="entry name" value="Carb_kinase"/>
    <property type="match status" value="1"/>
</dbReference>
<dbReference type="EC" id="5.1.99.6" evidence="19"/>
<comment type="similarity">
    <text evidence="18">Belongs to the NnrE/AIBP family.</text>
</comment>
<dbReference type="GO" id="GO:0046872">
    <property type="term" value="F:metal ion binding"/>
    <property type="evidence" value="ECO:0007669"/>
    <property type="project" value="UniProtKB-UniRule"/>
</dbReference>
<dbReference type="PANTHER" id="PTHR12592:SF0">
    <property type="entry name" value="ATP-DEPENDENT (S)-NAD(P)H-HYDRATE DEHYDRATASE"/>
    <property type="match status" value="1"/>
</dbReference>
<dbReference type="GO" id="GO:0005524">
    <property type="term" value="F:ATP binding"/>
    <property type="evidence" value="ECO:0007669"/>
    <property type="project" value="UniProtKB-UniRule"/>
</dbReference>
<feature type="binding site" evidence="18">
    <location>
        <begin position="55"/>
        <end position="59"/>
    </location>
    <ligand>
        <name>(6S)-NADPHX</name>
        <dbReference type="ChEBI" id="CHEBI:64076"/>
    </ligand>
</feature>
<keyword evidence="7 17" id="KW-0067">ATP-binding</keyword>
<dbReference type="InterPro" id="IPR001763">
    <property type="entry name" value="Rhodanese-like_dom"/>
</dbReference>
<dbReference type="NCBIfam" id="TIGR00196">
    <property type="entry name" value="yjeF_cterm"/>
    <property type="match status" value="1"/>
</dbReference>
<feature type="binding site" evidence="17">
    <location>
        <position position="368"/>
    </location>
    <ligand>
        <name>(6S)-NADPHX</name>
        <dbReference type="ChEBI" id="CHEBI:64076"/>
    </ligand>
</feature>
<feature type="binding site" evidence="18">
    <location>
        <position position="152"/>
    </location>
    <ligand>
        <name>K(+)</name>
        <dbReference type="ChEBI" id="CHEBI:29103"/>
    </ligand>
</feature>
<evidence type="ECO:0000256" key="6">
    <source>
        <dbReference type="ARBA" id="ARBA00022741"/>
    </source>
</evidence>
<comment type="similarity">
    <text evidence="4 19">In the C-terminal section; belongs to the NnrD/CARKD family.</text>
</comment>
<evidence type="ECO:0000256" key="5">
    <source>
        <dbReference type="ARBA" id="ARBA00022723"/>
    </source>
</evidence>
<evidence type="ECO:0000256" key="15">
    <source>
        <dbReference type="ARBA" id="ARBA00048238"/>
    </source>
</evidence>
<dbReference type="InterPro" id="IPR036652">
    <property type="entry name" value="YjeF_N_dom_sf"/>
</dbReference>
<keyword evidence="9 18" id="KW-0630">Potassium</keyword>
<evidence type="ECO:0000256" key="17">
    <source>
        <dbReference type="HAMAP-Rule" id="MF_01965"/>
    </source>
</evidence>
<accession>A0A2S9Q6Z7</accession>
<evidence type="ECO:0000256" key="14">
    <source>
        <dbReference type="ARBA" id="ARBA00025153"/>
    </source>
</evidence>
<organism evidence="23 24">
    <name type="scientific">Labrys okinawensis</name>
    <dbReference type="NCBI Taxonomy" id="346911"/>
    <lineage>
        <taxon>Bacteria</taxon>
        <taxon>Pseudomonadati</taxon>
        <taxon>Pseudomonadota</taxon>
        <taxon>Alphaproteobacteria</taxon>
        <taxon>Hyphomicrobiales</taxon>
        <taxon>Xanthobacteraceae</taxon>
        <taxon>Labrys</taxon>
    </lineage>
</organism>
<comment type="subunit">
    <text evidence="17">Homotetramer.</text>
</comment>
<comment type="caution">
    <text evidence="23">The sequence shown here is derived from an EMBL/GenBank/DDBJ whole genome shotgun (WGS) entry which is preliminary data.</text>
</comment>
<evidence type="ECO:0000256" key="19">
    <source>
        <dbReference type="PIRNR" id="PIRNR017184"/>
    </source>
</evidence>
<feature type="binding site" evidence="18">
    <location>
        <position position="149"/>
    </location>
    <ligand>
        <name>(6S)-NADPHX</name>
        <dbReference type="ChEBI" id="CHEBI:64076"/>
    </ligand>
</feature>
<keyword evidence="24" id="KW-1185">Reference proteome</keyword>
<dbReference type="InterPro" id="IPR000631">
    <property type="entry name" value="CARKD"/>
</dbReference>
<evidence type="ECO:0000256" key="12">
    <source>
        <dbReference type="ARBA" id="ARBA00023239"/>
    </source>
</evidence>
<keyword evidence="8 17" id="KW-0521">NADP</keyword>
<evidence type="ECO:0000256" key="11">
    <source>
        <dbReference type="ARBA" id="ARBA00023235"/>
    </source>
</evidence>
<dbReference type="PROSITE" id="PS50206">
    <property type="entry name" value="RHODANESE_3"/>
    <property type="match status" value="1"/>
</dbReference>
<dbReference type="InterPro" id="IPR029056">
    <property type="entry name" value="Ribokinase-like"/>
</dbReference>
<keyword evidence="6 17" id="KW-0547">Nucleotide-binding</keyword>
<dbReference type="NCBIfam" id="TIGR00197">
    <property type="entry name" value="yjeF_nterm"/>
    <property type="match status" value="1"/>
</dbReference>
<evidence type="ECO:0000313" key="24">
    <source>
        <dbReference type="Proteomes" id="UP000237682"/>
    </source>
</evidence>
<dbReference type="GO" id="GO:0052855">
    <property type="term" value="F:ADP-dependent NAD(P)H-hydrate dehydratase activity"/>
    <property type="evidence" value="ECO:0007669"/>
    <property type="project" value="UniProtKB-UniRule"/>
</dbReference>
<evidence type="ECO:0000259" key="20">
    <source>
        <dbReference type="PROSITE" id="PS50206"/>
    </source>
</evidence>
<feature type="binding site" evidence="17">
    <location>
        <begin position="404"/>
        <end position="408"/>
    </location>
    <ligand>
        <name>AMP</name>
        <dbReference type="ChEBI" id="CHEBI:456215"/>
    </ligand>
</feature>
<dbReference type="Pfam" id="PF03853">
    <property type="entry name" value="YjeF_N"/>
    <property type="match status" value="1"/>
</dbReference>
<keyword evidence="11 18" id="KW-0413">Isomerase</keyword>
<dbReference type="EC" id="4.2.1.136" evidence="19"/>
<comment type="function">
    <text evidence="18">Catalyzes the epimerization of the S- and R-forms of NAD(P)HX, a damaged form of NAD(P)H that is a result of enzymatic or heat-dependent hydration. This is a prerequisite for the S-specific NAD(P)H-hydrate dehydratase to allow the repair of both epimers of NAD(P)HX.</text>
</comment>
<dbReference type="GO" id="GO:0046496">
    <property type="term" value="P:nicotinamide nucleotide metabolic process"/>
    <property type="evidence" value="ECO:0007669"/>
    <property type="project" value="UniProtKB-UniRule"/>
</dbReference>
<dbReference type="HAMAP" id="MF_01966">
    <property type="entry name" value="NADHX_epimerase"/>
    <property type="match status" value="1"/>
</dbReference>
<comment type="function">
    <text evidence="17">Catalyzes the dehydration of the S-form of NAD(P)HX at the expense of ADP, which is converted to AMP. Together with NAD(P)HX epimerase, which catalyzes the epimerization of the S- and R-forms, the enzyme allows the repair of both epimers of NAD(P)HX, a damaged form of NAD(P)H that is a result of enzymatic or heat-dependent hydration.</text>
</comment>
<dbReference type="PIRSF" id="PIRSF017184">
    <property type="entry name" value="Nnr"/>
    <property type="match status" value="1"/>
</dbReference>
<dbReference type="RefSeq" id="WP_105864713.1">
    <property type="nucleotide sequence ID" value="NZ_PUEJ01000010.1"/>
</dbReference>
<evidence type="ECO:0000259" key="21">
    <source>
        <dbReference type="PROSITE" id="PS51383"/>
    </source>
</evidence>
<reference evidence="23 24" key="1">
    <citation type="submission" date="2018-02" db="EMBL/GenBank/DDBJ databases">
        <title>Whole genome sequencing of endophytic bacterium.</title>
        <authorList>
            <person name="Eedara R."/>
            <person name="Podile A.R."/>
        </authorList>
    </citation>
    <scope>NUCLEOTIDE SEQUENCE [LARGE SCALE GENOMIC DNA]</scope>
    <source>
        <strain evidence="23 24">RP1T</strain>
    </source>
</reference>
<feature type="domain" description="Rhodanese" evidence="20">
    <location>
        <begin position="25"/>
        <end position="101"/>
    </location>
</feature>
<dbReference type="CDD" id="cd01171">
    <property type="entry name" value="YXKO-related"/>
    <property type="match status" value="1"/>
</dbReference>
<feature type="binding site" evidence="17">
    <location>
        <position position="433"/>
    </location>
    <ligand>
        <name>AMP</name>
        <dbReference type="ChEBI" id="CHEBI:456215"/>
    </ligand>
</feature>
<dbReference type="PROSITE" id="PS01050">
    <property type="entry name" value="YJEF_C_2"/>
    <property type="match status" value="1"/>
</dbReference>
<dbReference type="GO" id="GO:0110051">
    <property type="term" value="P:metabolite repair"/>
    <property type="evidence" value="ECO:0007669"/>
    <property type="project" value="TreeGrafter"/>
</dbReference>
<dbReference type="InterPro" id="IPR030677">
    <property type="entry name" value="Nnr"/>
</dbReference>
<evidence type="ECO:0000256" key="7">
    <source>
        <dbReference type="ARBA" id="ARBA00022840"/>
    </source>
</evidence>
<dbReference type="PROSITE" id="PS51385">
    <property type="entry name" value="YJEF_N"/>
    <property type="match status" value="1"/>
</dbReference>
<evidence type="ECO:0000256" key="1">
    <source>
        <dbReference type="ARBA" id="ARBA00000013"/>
    </source>
</evidence>
<evidence type="ECO:0000256" key="2">
    <source>
        <dbReference type="ARBA" id="ARBA00000909"/>
    </source>
</evidence>
<proteinExistence type="inferred from homology"/>
<comment type="catalytic activity">
    <reaction evidence="1 18 19">
        <text>(6R)-NADHX = (6S)-NADHX</text>
        <dbReference type="Rhea" id="RHEA:32215"/>
        <dbReference type="ChEBI" id="CHEBI:64074"/>
        <dbReference type="ChEBI" id="CHEBI:64075"/>
        <dbReference type="EC" id="5.1.99.6"/>
    </reaction>
</comment>
<dbReference type="Gene3D" id="3.40.50.10260">
    <property type="entry name" value="YjeF N-terminal domain"/>
    <property type="match status" value="1"/>
</dbReference>
<comment type="similarity">
    <text evidence="3 19">In the N-terminal section; belongs to the NnrE/AIBP family.</text>
</comment>
<dbReference type="PROSITE" id="PS51383">
    <property type="entry name" value="YJEF_C_3"/>
    <property type="match status" value="1"/>
</dbReference>
<evidence type="ECO:0000256" key="16">
    <source>
        <dbReference type="ARBA" id="ARBA00049209"/>
    </source>
</evidence>
<comment type="cofactor">
    <cofactor evidence="18 19">
        <name>K(+)</name>
        <dbReference type="ChEBI" id="CHEBI:29103"/>
    </cofactor>
    <text evidence="18 19">Binds 1 potassium ion per subunit.</text>
</comment>
<evidence type="ECO:0000256" key="8">
    <source>
        <dbReference type="ARBA" id="ARBA00022857"/>
    </source>
</evidence>
<evidence type="ECO:0000313" key="23">
    <source>
        <dbReference type="EMBL" id="PRH85132.1"/>
    </source>
</evidence>
<dbReference type="InterPro" id="IPR004443">
    <property type="entry name" value="YjeF_N_dom"/>
</dbReference>
<dbReference type="OrthoDB" id="9806925at2"/>
<dbReference type="HAMAP" id="MF_01965">
    <property type="entry name" value="NADHX_dehydratase"/>
    <property type="match status" value="1"/>
</dbReference>
<keyword evidence="13" id="KW-0511">Multifunctional enzyme</keyword>
<dbReference type="PANTHER" id="PTHR12592">
    <property type="entry name" value="ATP-DEPENDENT (S)-NAD(P)H-HYDRATE DEHYDRATASE FAMILY MEMBER"/>
    <property type="match status" value="1"/>
</dbReference>
<dbReference type="Gene3D" id="3.40.1190.20">
    <property type="match status" value="1"/>
</dbReference>
<keyword evidence="5 18" id="KW-0479">Metal-binding</keyword>
<keyword evidence="12 17" id="KW-0456">Lyase</keyword>
<evidence type="ECO:0000256" key="9">
    <source>
        <dbReference type="ARBA" id="ARBA00022958"/>
    </source>
</evidence>
<feature type="binding site" evidence="18">
    <location>
        <position position="56"/>
    </location>
    <ligand>
        <name>K(+)</name>
        <dbReference type="ChEBI" id="CHEBI:29103"/>
    </ligand>
</feature>
<dbReference type="GO" id="GO:0052856">
    <property type="term" value="F:NAD(P)HX epimerase activity"/>
    <property type="evidence" value="ECO:0007669"/>
    <property type="project" value="UniProtKB-UniRule"/>
</dbReference>
<sequence>MELLTPSEMADADRLAIAEATTADQLLERAGRAVADVAARHPFNTPILVLCGTGLNGGDGFVAARILRERGYRVRLGLLGPASALGGEVAYAAEKWGQPVENALALSFPREGIIIDALLGAGLSRDIGGTLAGLVERINASGLQVIAVDLPSGIDGATGQIRGVAVKARETVTFFRRKPGHLLLPGKLNCGAVRVADIGIADNVLATIRPRTFVNQPDLWQPGFPHPEPAGHKYARGHLVVLSAGIEGTGAARLAAKAGLRVGAGLVTVASPSDALAIHAASLDAIMVRRCDGPEGLAVLLEDARRNAFVVGPALPPDEETRAKVDLVLSSSRAVLIDAGALSAFAAERIHFIATLRAALGPVVLTPHEGEFARVFDDIAGKHAAKLDRARAAAEATGAVIVLKGADTVIAAPDGRAAINANAPPTLATAGSGDVLSGLIGGLLAQSMPAFEAASAAVWLHGEAANLFGPGLTADDLPAMLPKALAALASLRPS</sequence>
<keyword evidence="10 17" id="KW-0520">NAD</keyword>
<evidence type="ECO:0000256" key="4">
    <source>
        <dbReference type="ARBA" id="ARBA00009524"/>
    </source>
</evidence>
<comment type="catalytic activity">
    <reaction evidence="15 17 19">
        <text>(6S)-NADHX + ADP = AMP + phosphate + NADH + H(+)</text>
        <dbReference type="Rhea" id="RHEA:32223"/>
        <dbReference type="ChEBI" id="CHEBI:15378"/>
        <dbReference type="ChEBI" id="CHEBI:43474"/>
        <dbReference type="ChEBI" id="CHEBI:57945"/>
        <dbReference type="ChEBI" id="CHEBI:64074"/>
        <dbReference type="ChEBI" id="CHEBI:456215"/>
        <dbReference type="ChEBI" id="CHEBI:456216"/>
        <dbReference type="EC" id="4.2.1.136"/>
    </reaction>
</comment>
<feature type="domain" description="YjeF N-terminal" evidence="22">
    <location>
        <begin position="9"/>
        <end position="206"/>
    </location>
</feature>
<dbReference type="SUPFAM" id="SSF64153">
    <property type="entry name" value="YjeF N-terminal domain-like"/>
    <property type="match status" value="1"/>
</dbReference>
<dbReference type="Proteomes" id="UP000237682">
    <property type="component" value="Unassembled WGS sequence"/>
</dbReference>
<feature type="binding site" evidence="17">
    <location>
        <position position="434"/>
    </location>
    <ligand>
        <name>(6S)-NADPHX</name>
        <dbReference type="ChEBI" id="CHEBI:64076"/>
    </ligand>
</feature>
<comment type="catalytic activity">
    <reaction evidence="2 18 19">
        <text>(6R)-NADPHX = (6S)-NADPHX</text>
        <dbReference type="Rhea" id="RHEA:32227"/>
        <dbReference type="ChEBI" id="CHEBI:64076"/>
        <dbReference type="ChEBI" id="CHEBI:64077"/>
        <dbReference type="EC" id="5.1.99.6"/>
    </reaction>
</comment>
<feature type="binding site" evidence="18">
    <location>
        <position position="116"/>
    </location>
    <ligand>
        <name>K(+)</name>
        <dbReference type="ChEBI" id="CHEBI:29103"/>
    </ligand>
</feature>
<evidence type="ECO:0000259" key="22">
    <source>
        <dbReference type="PROSITE" id="PS51385"/>
    </source>
</evidence>
<evidence type="ECO:0000256" key="18">
    <source>
        <dbReference type="HAMAP-Rule" id="MF_01966"/>
    </source>
</evidence>
<dbReference type="EMBL" id="PUEJ01000010">
    <property type="protein sequence ID" value="PRH85132.1"/>
    <property type="molecule type" value="Genomic_DNA"/>
</dbReference>
<dbReference type="InterPro" id="IPR017953">
    <property type="entry name" value="Carbohydrate_kinase_pred_CS"/>
</dbReference>